<dbReference type="OrthoDB" id="3105at2157"/>
<reference evidence="1 2" key="1">
    <citation type="journal article" date="2017" name="Environ. Microbiol.">
        <title>Genome and epigenome of a novel marine Thaumarchaeota strain suggest viral infection, phosphorothioation DNA modification and multiple restriction systems.</title>
        <authorList>
            <person name="Ahlgren N.A."/>
            <person name="Chen Y."/>
            <person name="Needham D.M."/>
            <person name="Parada A.E."/>
            <person name="Sachdeva R."/>
            <person name="Trinh V."/>
            <person name="Chen T."/>
            <person name="Fuhrman J.A."/>
        </authorList>
    </citation>
    <scope>NUCLEOTIDE SEQUENCE [LARGE SCALE GENOMIC DNA]</scope>
    <source>
        <strain evidence="1 2">SPOT01</strain>
    </source>
</reference>
<dbReference type="RefSeq" id="WP_086907064.1">
    <property type="nucleotide sequence ID" value="NZ_CP021324.1"/>
</dbReference>
<dbReference type="GeneID" id="32900714"/>
<evidence type="ECO:0000313" key="2">
    <source>
        <dbReference type="Proteomes" id="UP000249949"/>
    </source>
</evidence>
<proteinExistence type="predicted"/>
<accession>A0A2Z2HI46</accession>
<dbReference type="Proteomes" id="UP000249949">
    <property type="component" value="Chromosome"/>
</dbReference>
<dbReference type="EMBL" id="CP021324">
    <property type="protein sequence ID" value="ARS63844.1"/>
    <property type="molecule type" value="Genomic_DNA"/>
</dbReference>
<protein>
    <submittedName>
        <fullName evidence="1">Uncharacterized protein</fullName>
    </submittedName>
</protein>
<organism evidence="1 2">
    <name type="scientific">Candidatus Nitrosomarinus catalinensis</name>
    <dbReference type="NCBI Taxonomy" id="1898749"/>
    <lineage>
        <taxon>Archaea</taxon>
        <taxon>Nitrososphaerota</taxon>
        <taxon>Nitrososphaeria</taxon>
        <taxon>Nitrosopumilales</taxon>
        <taxon>Nitrosopumilaceae</taxon>
        <taxon>Candidatus Nitrosomarinus</taxon>
    </lineage>
</organism>
<gene>
    <name evidence="1" type="ORF">NMSP_0213</name>
</gene>
<keyword evidence="2" id="KW-1185">Reference proteome</keyword>
<name>A0A2Z2HI46_9ARCH</name>
<dbReference type="KEGG" id="nct:NMSP_0213"/>
<evidence type="ECO:0000313" key="1">
    <source>
        <dbReference type="EMBL" id="ARS63844.1"/>
    </source>
</evidence>
<sequence length="1525" mass="161496">MNNEIGRKLTSLTLMTIMLAGGMTIAAPSMMPQAAAAGALYVSAENAMFNNTFGGAQIIEVVVFSGQDETDEEQGEPVVKVDENLLRMAQGVDGNWYGYFGDSTAVAAADTATNNLDFGIDDVPLQLGANDAAFESVNIYLNATTGVITNPPVLSNFNNTIAKQSLPDVGGATAAQLVDAAYSIGQIGLVDSAGWKNTLPDNGTDESQWPMIQLYDFTSGDYTFDVVYEQAGTDERVTLTHDSSDLDDYASLTLDRSAASQGSDVHLTITDNQLNIDPTAEDIIIFKVTAGSESVSFTDRDATATYRAYDNYFDDNGKLIIDYDANSVGTNVLVNDATLDDATADANLVFYEYGENSGIFLNTDDNDDSNLDIASYAKRGTTAMFDYNDSAQSLIVAQDFGVIEMDAASVGDEWNSGEALTVTLIDQDLNKNTLVDEDIVLSGNTTRTHLVPSLQIGSPLSITASGDNIEAVSSFSKIAYYTNATIPETAGNGVNFTIYTGYTGTELNAIDTVNTYFSWDFSSFANSTNPVTGVCLANATPDYIACSSAPEATLLGTTDNGDDAKGIVEITQPYGSTGELTVHVQMTQNHGGDEASFPMVSLPVVADVFSFGSDGTNNAIYRLLLEETDDNTATFSGTIEYTMLTQINVNSDTLYSGLEVIDQDIDVIVEQDMTDEDSLRVNYLDLGADGVSTQIADQVEAPTHSGVVSFDLDNYKIGDTVVVTLDDQDMNEDSELIDVYTTQATGDVVGSGTSLATGLVLDITYDDETWVDNVEGNCNAAVTGDDGLHATGFTLLETAADSGIFTGSFQVPTNYCSQASDSVITVTGTDIEVNYQDFRNSSGESTEVGDGASINANTGSVAFDRTVYPVPYGSVTGAQFLEHATAGTADLAQGDVTVHVRVTDADYNVSAMGEDTISDTTVVLKIERGSNSTTLATIGNGANPITEVSPDSGVFEYDQTVTFTDGPTNSCPSVFTGLSSGNGCILQGDIITATYTDQNDASGKSQTVTDSATFDLRNGVLQSDKSVYLIGSDMILTLIEPDFDLDNDAANSAPLNLIEWDSDAATTTLNGNESGGDSTANAAAFDPEPSELRETGDSTGIFQVVIEIPETLSSEKLDRGEMVELEYTDWGPAGADYVGQEDEDIGLVIYTSNFGATIELDQKVYTWTDKVYITIVAPDHNMDSGLVDEIGNTSDDPIKVSTRGNELDQYKLVESGADTGIFIGEVTLAGMTHDADGDGSNDIDSTPTALTTGSGPTEGKIATTDNDGLTVSFEFSEDETVVGSALIRWNIGEVQWLEASYPASGTGVVRVIDADMNLNPEAIDNFEVDAWSDSDAGGIDLTVTETNEATGIFEGTVFFTTTNDSSGHRLRVAEGDTITAEYEDNTLPDPYTTADELDITATSLIGTVVPPLERAPAANLRTVDAFGNSLNAVSVDQQVQLTADLANGQDREQSFAYLVQVQDGDGVTVSLAWITGSLSSGQSFSPALSWIPADSGSYTATAFVWESVDNPTALSPPVSTTISVQ</sequence>